<dbReference type="GO" id="GO:0051999">
    <property type="term" value="P:mannosyl-inositol phosphorylceramide biosynthetic process"/>
    <property type="evidence" value="ECO:0007669"/>
    <property type="project" value="TreeGrafter"/>
</dbReference>
<dbReference type="SUPFAM" id="SSF53448">
    <property type="entry name" value="Nucleotide-diphospho-sugar transferases"/>
    <property type="match status" value="1"/>
</dbReference>
<dbReference type="VEuPathDB" id="FungiDB:SPSK_06290"/>
<dbReference type="InterPro" id="IPR007577">
    <property type="entry name" value="GlycoTrfase_DXD_sugar-bd_CS"/>
</dbReference>
<feature type="transmembrane region" description="Helical" evidence="4">
    <location>
        <begin position="89"/>
        <end position="111"/>
    </location>
</feature>
<dbReference type="EMBL" id="AXCR01000001">
    <property type="protein sequence ID" value="KJR89761.1"/>
    <property type="molecule type" value="Genomic_DNA"/>
</dbReference>
<keyword evidence="2" id="KW-0808">Transferase</keyword>
<comment type="similarity">
    <text evidence="1">Belongs to the glycosyltransferase 32 family.</text>
</comment>
<reference evidence="5 6" key="1">
    <citation type="journal article" date="2014" name="BMC Genomics">
        <title>Comparative genomics of the major fungal agents of human and animal Sporotrichosis: Sporothrix schenckii and Sporothrix brasiliensis.</title>
        <authorList>
            <person name="Teixeira M.M."/>
            <person name="de Almeida L.G."/>
            <person name="Kubitschek-Barreira P."/>
            <person name="Alves F.L."/>
            <person name="Kioshima E.S."/>
            <person name="Abadio A.K."/>
            <person name="Fernandes L."/>
            <person name="Derengowski L.S."/>
            <person name="Ferreira K.S."/>
            <person name="Souza R.C."/>
            <person name="Ruiz J.C."/>
            <person name="de Andrade N.C."/>
            <person name="Paes H.C."/>
            <person name="Nicola A.M."/>
            <person name="Albuquerque P."/>
            <person name="Gerber A.L."/>
            <person name="Martins V.P."/>
            <person name="Peconick L.D."/>
            <person name="Neto A.V."/>
            <person name="Chaucanez C.B."/>
            <person name="Silva P.A."/>
            <person name="Cunha O.L."/>
            <person name="de Oliveira F.F."/>
            <person name="dos Santos T.C."/>
            <person name="Barros A.L."/>
            <person name="Soares M.A."/>
            <person name="de Oliveira L.M."/>
            <person name="Marini M.M."/>
            <person name="Villalobos-Duno H."/>
            <person name="Cunha M.M."/>
            <person name="de Hoog S."/>
            <person name="da Silveira J.F."/>
            <person name="Henrissat B."/>
            <person name="Nino-Vega G.A."/>
            <person name="Cisalpino P.S."/>
            <person name="Mora-Montes H.M."/>
            <person name="Almeida S.R."/>
            <person name="Stajich J.E."/>
            <person name="Lopes-Bezerra L.M."/>
            <person name="Vasconcelos A.T."/>
            <person name="Felipe M.S."/>
        </authorList>
    </citation>
    <scope>NUCLEOTIDE SEQUENCE [LARGE SCALE GENOMIC DNA]</scope>
    <source>
        <strain evidence="5 6">1099-18</strain>
    </source>
</reference>
<feature type="compositionally biased region" description="Basic and acidic residues" evidence="3">
    <location>
        <begin position="22"/>
        <end position="32"/>
    </location>
</feature>
<keyword evidence="4" id="KW-1133">Transmembrane helix</keyword>
<reference evidence="5 6" key="2">
    <citation type="journal article" date="2015" name="Eukaryot. Cell">
        <title>Asexual propagation of a virulent clone complex in a human and feline outbreak of sporotrichosis.</title>
        <authorList>
            <person name="Teixeira Mde M."/>
            <person name="Rodrigues A.M."/>
            <person name="Tsui C.K."/>
            <person name="de Almeida L.G."/>
            <person name="Van Diepeningen A.D."/>
            <person name="van den Ende B.G."/>
            <person name="Fernandes G.F."/>
            <person name="Kano R."/>
            <person name="Hamelin R.C."/>
            <person name="Lopes-Bezerra L.M."/>
            <person name="Vasconcelos A.T."/>
            <person name="de Hoog S."/>
            <person name="de Camargo Z.P."/>
            <person name="Felipe M.S."/>
        </authorList>
    </citation>
    <scope>NUCLEOTIDE SEQUENCE [LARGE SCALE GENOMIC DNA]</scope>
    <source>
        <strain evidence="5 6">1099-18</strain>
    </source>
</reference>
<comment type="caution">
    <text evidence="5">The sequence shown here is derived from an EMBL/GenBank/DDBJ whole genome shotgun (WGS) entry which is preliminary data.</text>
</comment>
<evidence type="ECO:0000256" key="4">
    <source>
        <dbReference type="SAM" id="Phobius"/>
    </source>
</evidence>
<dbReference type="InterPro" id="IPR051706">
    <property type="entry name" value="Glycosyltransferase_domain"/>
</dbReference>
<dbReference type="Proteomes" id="UP000033710">
    <property type="component" value="Unassembled WGS sequence"/>
</dbReference>
<dbReference type="PANTHER" id="PTHR32385">
    <property type="entry name" value="MANNOSYL PHOSPHORYLINOSITOL CERAMIDE SYNTHASE"/>
    <property type="match status" value="1"/>
</dbReference>
<keyword evidence="4" id="KW-0812">Transmembrane</keyword>
<dbReference type="Pfam" id="PF04488">
    <property type="entry name" value="Gly_transf_sug"/>
    <property type="match status" value="1"/>
</dbReference>
<gene>
    <name evidence="5" type="ORF">SPSK_06290</name>
</gene>
<organism evidence="5 6">
    <name type="scientific">Sporothrix schenckii 1099-18</name>
    <dbReference type="NCBI Taxonomy" id="1397361"/>
    <lineage>
        <taxon>Eukaryota</taxon>
        <taxon>Fungi</taxon>
        <taxon>Dikarya</taxon>
        <taxon>Ascomycota</taxon>
        <taxon>Pezizomycotina</taxon>
        <taxon>Sordariomycetes</taxon>
        <taxon>Sordariomycetidae</taxon>
        <taxon>Ophiostomatales</taxon>
        <taxon>Ophiostomataceae</taxon>
        <taxon>Sporothrix</taxon>
    </lineage>
</organism>
<protein>
    <submittedName>
        <fullName evidence="5">MIPC synthase subunit (SurA)</fullName>
    </submittedName>
</protein>
<name>A0A0F2MNK2_SPOSC</name>
<dbReference type="OrthoDB" id="3647at2759"/>
<proteinExistence type="inferred from homology"/>
<evidence type="ECO:0000313" key="5">
    <source>
        <dbReference type="EMBL" id="KJR89761.1"/>
    </source>
</evidence>
<dbReference type="GeneID" id="27668273"/>
<feature type="region of interest" description="Disordered" evidence="3">
    <location>
        <begin position="22"/>
        <end position="69"/>
    </location>
</feature>
<dbReference type="KEGG" id="ssck:SPSK_06290"/>
<dbReference type="InterPro" id="IPR029044">
    <property type="entry name" value="Nucleotide-diphossugar_trans"/>
</dbReference>
<keyword evidence="4" id="KW-0472">Membrane</keyword>
<dbReference type="PANTHER" id="PTHR32385:SF15">
    <property type="entry name" value="INOSITOL PHOSPHOCERAMIDE MANNOSYLTRANSFERASE 1"/>
    <property type="match status" value="1"/>
</dbReference>
<evidence type="ECO:0000256" key="2">
    <source>
        <dbReference type="ARBA" id="ARBA00022679"/>
    </source>
</evidence>
<evidence type="ECO:0000256" key="1">
    <source>
        <dbReference type="ARBA" id="ARBA00009003"/>
    </source>
</evidence>
<dbReference type="RefSeq" id="XP_016592437.1">
    <property type="nucleotide sequence ID" value="XM_016732996.1"/>
</dbReference>
<evidence type="ECO:0000313" key="6">
    <source>
        <dbReference type="Proteomes" id="UP000033710"/>
    </source>
</evidence>
<evidence type="ECO:0000256" key="3">
    <source>
        <dbReference type="SAM" id="MobiDB-lite"/>
    </source>
</evidence>
<sequence>MPSLWGYVRGMVSPARYELVDNDKDRHDHDRPSWSSPSLSSLSSLSSSTSHSSSSSHTAAWPDSPSQTPRHRNILSLLARRLRRSTTTLLLIDLLIIVVLLVAFEPLITLLRRNKEFFGPRVVLSGPSSVDAWDPAGVTAAKNTLGVPLPPPPPPPPAAKRNAIPRILHQTTATDVVPEKWRASQQSCKDAYTGFEYKLWTDASARAFLAEEYPWFVDVWDNYVFPIQRADAIRYFVLYHYGGIYLDMDTWCNASFPLERIEATPDDTSDAAQHRALFKSTLPTGITNDFMIASARHPAYASAIAQLPLYNALTHFWARWQPYAVIMISAGPMFLTMVVKDYLQTPPYALHARTIGVINGTELNPFITDLESATWHQGDAKALMWIGTRPWTWFGMGAIGLIIGLFIVNRLLTWCYGCARGSRSSLSSTEGGLLKLSKIV</sequence>
<dbReference type="GO" id="GO:0000030">
    <property type="term" value="F:mannosyltransferase activity"/>
    <property type="evidence" value="ECO:0007669"/>
    <property type="project" value="TreeGrafter"/>
</dbReference>
<dbReference type="GO" id="GO:0016020">
    <property type="term" value="C:membrane"/>
    <property type="evidence" value="ECO:0007669"/>
    <property type="project" value="GOC"/>
</dbReference>
<feature type="transmembrane region" description="Helical" evidence="4">
    <location>
        <begin position="391"/>
        <end position="412"/>
    </location>
</feature>
<dbReference type="Gene3D" id="3.90.550.20">
    <property type="match status" value="1"/>
</dbReference>
<dbReference type="AlphaFoldDB" id="A0A0F2MNK2"/>
<feature type="compositionally biased region" description="Low complexity" evidence="3">
    <location>
        <begin position="33"/>
        <end position="61"/>
    </location>
</feature>
<accession>A0A0F2MNK2</accession>